<dbReference type="AlphaFoldDB" id="A0A9D6UXH6"/>
<gene>
    <name evidence="5" type="ORF">HY912_01400</name>
</gene>
<sequence>MLANHGYSDGSGSYFITIDTDKCNGCGDCVEACPARVFQVVDEDPNDPMSEEPVAIVVPDKKKKVKYECGPCKPSTDRPPLPCVQACKPGAISHSW</sequence>
<dbReference type="PROSITE" id="PS00198">
    <property type="entry name" value="4FE4S_FER_1"/>
    <property type="match status" value="1"/>
</dbReference>
<keyword evidence="1" id="KW-0479">Metal-binding</keyword>
<dbReference type="SUPFAM" id="SSF54862">
    <property type="entry name" value="4Fe-4S ferredoxins"/>
    <property type="match status" value="1"/>
</dbReference>
<proteinExistence type="predicted"/>
<dbReference type="InterPro" id="IPR017900">
    <property type="entry name" value="4Fe4S_Fe_S_CS"/>
</dbReference>
<comment type="caution">
    <text evidence="5">The sequence shown here is derived from an EMBL/GenBank/DDBJ whole genome shotgun (WGS) entry which is preliminary data.</text>
</comment>
<evidence type="ECO:0000256" key="3">
    <source>
        <dbReference type="ARBA" id="ARBA00023014"/>
    </source>
</evidence>
<protein>
    <submittedName>
        <fullName evidence="5">4Fe-4S binding protein</fullName>
    </submittedName>
</protein>
<dbReference type="Pfam" id="PF12837">
    <property type="entry name" value="Fer4_6"/>
    <property type="match status" value="1"/>
</dbReference>
<dbReference type="Proteomes" id="UP000807825">
    <property type="component" value="Unassembled WGS sequence"/>
</dbReference>
<dbReference type="EMBL" id="JACRDE010000044">
    <property type="protein sequence ID" value="MBI5248123.1"/>
    <property type="molecule type" value="Genomic_DNA"/>
</dbReference>
<organism evidence="5 6">
    <name type="scientific">Desulfomonile tiedjei</name>
    <dbReference type="NCBI Taxonomy" id="2358"/>
    <lineage>
        <taxon>Bacteria</taxon>
        <taxon>Pseudomonadati</taxon>
        <taxon>Thermodesulfobacteriota</taxon>
        <taxon>Desulfomonilia</taxon>
        <taxon>Desulfomonilales</taxon>
        <taxon>Desulfomonilaceae</taxon>
        <taxon>Desulfomonile</taxon>
    </lineage>
</organism>
<dbReference type="PROSITE" id="PS51379">
    <property type="entry name" value="4FE4S_FER_2"/>
    <property type="match status" value="1"/>
</dbReference>
<evidence type="ECO:0000256" key="1">
    <source>
        <dbReference type="ARBA" id="ARBA00022723"/>
    </source>
</evidence>
<keyword evidence="3" id="KW-0411">Iron-sulfur</keyword>
<reference evidence="5" key="1">
    <citation type="submission" date="2020-07" db="EMBL/GenBank/DDBJ databases">
        <title>Huge and variable diversity of episymbiotic CPR bacteria and DPANN archaea in groundwater ecosystems.</title>
        <authorList>
            <person name="He C.Y."/>
            <person name="Keren R."/>
            <person name="Whittaker M."/>
            <person name="Farag I.F."/>
            <person name="Doudna J."/>
            <person name="Cate J.H.D."/>
            <person name="Banfield J.F."/>
        </authorList>
    </citation>
    <scope>NUCLEOTIDE SEQUENCE</scope>
    <source>
        <strain evidence="5">NC_groundwater_1664_Pr3_B-0.1um_52_9</strain>
    </source>
</reference>
<evidence type="ECO:0000313" key="5">
    <source>
        <dbReference type="EMBL" id="MBI5248123.1"/>
    </source>
</evidence>
<evidence type="ECO:0000313" key="6">
    <source>
        <dbReference type="Proteomes" id="UP000807825"/>
    </source>
</evidence>
<dbReference type="Gene3D" id="3.30.70.20">
    <property type="match status" value="1"/>
</dbReference>
<dbReference type="GO" id="GO:0051536">
    <property type="term" value="F:iron-sulfur cluster binding"/>
    <property type="evidence" value="ECO:0007669"/>
    <property type="project" value="UniProtKB-KW"/>
</dbReference>
<accession>A0A9D6UXH6</accession>
<dbReference type="GO" id="GO:0046872">
    <property type="term" value="F:metal ion binding"/>
    <property type="evidence" value="ECO:0007669"/>
    <property type="project" value="UniProtKB-KW"/>
</dbReference>
<evidence type="ECO:0000256" key="2">
    <source>
        <dbReference type="ARBA" id="ARBA00023004"/>
    </source>
</evidence>
<evidence type="ECO:0000259" key="4">
    <source>
        <dbReference type="PROSITE" id="PS51379"/>
    </source>
</evidence>
<name>A0A9D6UXH6_9BACT</name>
<feature type="domain" description="4Fe-4S ferredoxin-type" evidence="4">
    <location>
        <begin position="14"/>
        <end position="43"/>
    </location>
</feature>
<keyword evidence="2" id="KW-0408">Iron</keyword>
<dbReference type="InterPro" id="IPR017896">
    <property type="entry name" value="4Fe4S_Fe-S-bd"/>
</dbReference>